<proteinExistence type="predicted"/>
<dbReference type="InterPro" id="IPR014044">
    <property type="entry name" value="CAP_dom"/>
</dbReference>
<dbReference type="Proteomes" id="UP000054630">
    <property type="component" value="Unassembled WGS sequence"/>
</dbReference>
<dbReference type="PROSITE" id="PS01009">
    <property type="entry name" value="CRISP_1"/>
    <property type="match status" value="1"/>
</dbReference>
<dbReference type="GO" id="GO:0005576">
    <property type="term" value="C:extracellular region"/>
    <property type="evidence" value="ECO:0007669"/>
    <property type="project" value="InterPro"/>
</dbReference>
<feature type="domain" description="SCP" evidence="2">
    <location>
        <begin position="121"/>
        <end position="257"/>
    </location>
</feature>
<dbReference type="SMART" id="SM00198">
    <property type="entry name" value="SCP"/>
    <property type="match status" value="1"/>
</dbReference>
<dbReference type="InterPro" id="IPR018244">
    <property type="entry name" value="Allrgn_V5/Tpx1_CS"/>
</dbReference>
<keyword evidence="1" id="KW-0812">Transmembrane</keyword>
<dbReference type="OrthoDB" id="43654at2759"/>
<feature type="transmembrane region" description="Helical" evidence="1">
    <location>
        <begin position="55"/>
        <end position="77"/>
    </location>
</feature>
<evidence type="ECO:0000313" key="4">
    <source>
        <dbReference type="Proteomes" id="UP000054630"/>
    </source>
</evidence>
<dbReference type="EMBL" id="JYDL01000011">
    <property type="protein sequence ID" value="KRX25591.1"/>
    <property type="molecule type" value="Genomic_DNA"/>
</dbReference>
<name>A0A0V0SFV3_9BILA</name>
<evidence type="ECO:0000256" key="1">
    <source>
        <dbReference type="SAM" id="Phobius"/>
    </source>
</evidence>
<comment type="caution">
    <text evidence="3">The sequence shown here is derived from an EMBL/GenBank/DDBJ whole genome shotgun (WGS) entry which is preliminary data.</text>
</comment>
<evidence type="ECO:0000313" key="3">
    <source>
        <dbReference type="EMBL" id="KRX25591.1"/>
    </source>
</evidence>
<protein>
    <submittedName>
        <fullName evidence="3">Protein lon-1</fullName>
    </submittedName>
</protein>
<accession>A0A0V0SFV3</accession>
<dbReference type="InterPro" id="IPR001283">
    <property type="entry name" value="CRISP-related"/>
</dbReference>
<dbReference type="PROSITE" id="PS01010">
    <property type="entry name" value="CRISP_2"/>
    <property type="match status" value="1"/>
</dbReference>
<dbReference type="Gene3D" id="3.40.33.10">
    <property type="entry name" value="CAP"/>
    <property type="match status" value="1"/>
</dbReference>
<dbReference type="InterPro" id="IPR035940">
    <property type="entry name" value="CAP_sf"/>
</dbReference>
<dbReference type="Pfam" id="PF00188">
    <property type="entry name" value="CAP"/>
    <property type="match status" value="1"/>
</dbReference>
<reference evidence="3 4" key="1">
    <citation type="submission" date="2015-01" db="EMBL/GenBank/DDBJ databases">
        <title>Evolution of Trichinella species and genotypes.</title>
        <authorList>
            <person name="Korhonen P.K."/>
            <person name="Edoardo P."/>
            <person name="Giuseppe L.R."/>
            <person name="Gasser R.B."/>
        </authorList>
    </citation>
    <scope>NUCLEOTIDE SEQUENCE [LARGE SCALE GENOMIC DNA]</scope>
    <source>
        <strain evidence="3">ISS37</strain>
    </source>
</reference>
<dbReference type="AlphaFoldDB" id="A0A0V0SFV3"/>
<keyword evidence="4" id="KW-1185">Reference proteome</keyword>
<keyword evidence="1" id="KW-1133">Transmembrane helix</keyword>
<organism evidence="3 4">
    <name type="scientific">Trichinella nelsoni</name>
    <dbReference type="NCBI Taxonomy" id="6336"/>
    <lineage>
        <taxon>Eukaryota</taxon>
        <taxon>Metazoa</taxon>
        <taxon>Ecdysozoa</taxon>
        <taxon>Nematoda</taxon>
        <taxon>Enoplea</taxon>
        <taxon>Dorylaimia</taxon>
        <taxon>Trichinellida</taxon>
        <taxon>Trichinellidae</taxon>
        <taxon>Trichinella</taxon>
    </lineage>
</organism>
<dbReference type="PANTHER" id="PTHR10334">
    <property type="entry name" value="CYSTEINE-RICH SECRETORY PROTEIN-RELATED"/>
    <property type="match status" value="1"/>
</dbReference>
<dbReference type="SUPFAM" id="SSF55797">
    <property type="entry name" value="PR-1-like"/>
    <property type="match status" value="1"/>
</dbReference>
<evidence type="ECO:0000259" key="2">
    <source>
        <dbReference type="SMART" id="SM00198"/>
    </source>
</evidence>
<keyword evidence="1" id="KW-0472">Membrane</keyword>
<gene>
    <name evidence="3" type="primary">lon-1</name>
    <name evidence="3" type="ORF">T07_15293</name>
</gene>
<dbReference type="CDD" id="cd05380">
    <property type="entry name" value="CAP_euk"/>
    <property type="match status" value="1"/>
</dbReference>
<dbReference type="PRINTS" id="PR00837">
    <property type="entry name" value="V5TPXLIKE"/>
</dbReference>
<dbReference type="STRING" id="6336.A0A0V0SFV3"/>
<sequence>MQRSSGYAIADGTMKTGCGLATPSKKTPPYLKICFQIQNQYWCSVVGKFSPLNMLFFRIFIIINFGNTCGSVIFDIYNENKNISMMQQNRSLDVVPLKVKRSYRFHPFYKSWKQSMPLDAKNARVLVDEHNRYRRKMISSNMRMLKWNSYLAFQAQRHANRCTFQHSKDRTDTGENIWAAPFSDISDSVKLWFSEIFNRRCGCTNYFKACCGHYTQVVWAESELLGCGLSYCNRIHNAPGHKFILVCHYWPSGNWVHFVNGSLVGYPAFRRSKNGPCSECPREYDCLAGLCHRQNDTKQLRQYADNLQFVAN</sequence>